<proteinExistence type="predicted"/>
<accession>A0AC61NJC3</accession>
<evidence type="ECO:0000313" key="2">
    <source>
        <dbReference type="Proteomes" id="UP000826212"/>
    </source>
</evidence>
<sequence>MLKRDGTNQRHRHQVFDPNRIVPDEHSFEQLLSETLQFSKDVIFSDKEVWSDFWESDELFTFVDIITYDVKLLEEKFLKSLQEHSIVNGEQKLHYSLRFVYELSRQVIHWHSKLVVCEYSFNSEMAEVVLNTLGSILGNIIQKMKETILQIPEFVALDVDWDALVYHERKALILLEKEIRSQKQGIPSKLDQLVDEFLIQSDLKYIFYLLYNTINFLKKIAPKAIKESLSSQNHAAHIGLFVTFLRLYEYPQKELNKFTERLQNFYYDEVLQVKPFLSTPDSAFLSVVLKRNVDHVTIPQGTRFATDDERWIYYTTEEVSLNRAKVEHLYRQRLVRKEEIEPSQRFETIELEKLTMDGSKPIKPVNGFLVADEILLLREGNRNITIQFVFTIESYRRFLSEVQRVRGNYQQDDFIEEIFVKSFLVEATAEEGWIALSHHHVRYTKGVDDGESMFVEIELECPASTPAIVPFCSEIHGRGFNIKHPAVKFSLIDNSFISVYPLLELLVLEFLEIKVVANGLTDLLVKNNQGEMDLTSPFDFLGVVPLLHSSVVIGSFELLYKKNLQVVIDIHWNNIGIVKGGIDQYYKEYPEIIENDSFQCRFSRLDEYEWYHKEEAKSLFETEINQYRIEMSDRSRFVTTEFNWKGNNTTVLNQEDYGSHLNSSFGFFKLELVSPSMGFGHKQYPLLLSESFLHNARTKIGKKVDLPKEPFTPECKRIELSYVSKTKINSKDRERFYHFNNWGEVDVVERKERRLPHLIVPVVYDSTLFIGIKSVAPLSYLNILFCINQTVLYNNINEYGALYWHYLDNKIWKPMDQSMLLQDQTHHFTNSGIVKLHIPAHVDGDSKLFNDECFWVRVSVNDSFSQIEAVEKVLFQAFSVKWLEGEVCSQLRDGLPAFSINKAKPNIYELESVTQPLRSFGGRPREEKKDVRVRISEQLVHKGRAITVWDYERLILKKFSHVYKVKCFPHYNSEGSEKPGNILIVAIGQPNAVENNTDLPLLTFSQLKEIERYIKTIAPPQVLIHVRNPIYEHIYIRCAVKFVSPLRNGHFVKLLNEELIKLLSSWSVSKLGEPGFDKDIKMEDIIGFIHDLDFVSFVTDFSTIKITCLDNGEYFVTDSVMTHNEKMTPSVPWGILVSAHHHDISVTDSDQVIDANITGISDLDIQDSFIIE</sequence>
<dbReference type="Proteomes" id="UP000826212">
    <property type="component" value="Chromosome"/>
</dbReference>
<gene>
    <name evidence="1" type="ORF">K4L44_00250</name>
</gene>
<evidence type="ECO:0000313" key="1">
    <source>
        <dbReference type="EMBL" id="QZE14370.1"/>
    </source>
</evidence>
<protein>
    <submittedName>
        <fullName evidence="1">Uncharacterized protein</fullName>
    </submittedName>
</protein>
<organism evidence="1 2">
    <name type="scientific">Halosquirtibacter laminarini</name>
    <dbReference type="NCBI Taxonomy" id="3374600"/>
    <lineage>
        <taxon>Bacteria</taxon>
        <taxon>Pseudomonadati</taxon>
        <taxon>Bacteroidota</taxon>
        <taxon>Bacteroidia</taxon>
        <taxon>Marinilabiliales</taxon>
        <taxon>Prolixibacteraceae</taxon>
        <taxon>Halosquirtibacter</taxon>
    </lineage>
</organism>
<keyword evidence="2" id="KW-1185">Reference proteome</keyword>
<dbReference type="EMBL" id="CP081303">
    <property type="protein sequence ID" value="QZE14370.1"/>
    <property type="molecule type" value="Genomic_DNA"/>
</dbReference>
<reference evidence="1" key="1">
    <citation type="submission" date="2021-08" db="EMBL/GenBank/DDBJ databases">
        <title>Novel anaerobic bacterium isolated from sea squirt in East Sea, Republic of Korea.</title>
        <authorList>
            <person name="Nguyen T.H."/>
            <person name="Li Z."/>
            <person name="Lee Y.-J."/>
            <person name="Ko J."/>
            <person name="Kim S.-G."/>
        </authorList>
    </citation>
    <scope>NUCLEOTIDE SEQUENCE</scope>
    <source>
        <strain evidence="1">KCTC 25031</strain>
    </source>
</reference>
<name>A0AC61NJC3_9BACT</name>